<dbReference type="AlphaFoldDB" id="A0A8H9K5G4"/>
<organism evidence="2">
    <name type="scientific">Vibrio vulnificus</name>
    <dbReference type="NCBI Taxonomy" id="672"/>
    <lineage>
        <taxon>Bacteria</taxon>
        <taxon>Pseudomonadati</taxon>
        <taxon>Pseudomonadota</taxon>
        <taxon>Gammaproteobacteria</taxon>
        <taxon>Vibrionales</taxon>
        <taxon>Vibrionaceae</taxon>
        <taxon>Vibrio</taxon>
    </lineage>
</organism>
<feature type="region of interest" description="Disordered" evidence="1">
    <location>
        <begin position="33"/>
        <end position="59"/>
    </location>
</feature>
<dbReference type="EMBL" id="DACRBY010000001">
    <property type="protein sequence ID" value="HAS8538459.1"/>
    <property type="molecule type" value="Genomic_DNA"/>
</dbReference>
<reference evidence="2" key="1">
    <citation type="journal article" date="2018" name="Genome Biol.">
        <title>SKESA: strategic k-mer extension for scrupulous assemblies.</title>
        <authorList>
            <person name="Souvorov A."/>
            <person name="Agarwala R."/>
            <person name="Lipman D.J."/>
        </authorList>
    </citation>
    <scope>NUCLEOTIDE SEQUENCE</scope>
    <source>
        <strain evidence="2">BCW_3452</strain>
    </source>
</reference>
<evidence type="ECO:0000313" key="2">
    <source>
        <dbReference type="EMBL" id="HAS8538459.1"/>
    </source>
</evidence>
<gene>
    <name evidence="2" type="ORF">I7730_01435</name>
</gene>
<name>A0A8H9K5G4_VIBVL</name>
<dbReference type="Proteomes" id="UP000863257">
    <property type="component" value="Unassembled WGS sequence"/>
</dbReference>
<reference evidence="2" key="2">
    <citation type="submission" date="2019-01" db="EMBL/GenBank/DDBJ databases">
        <authorList>
            <consortium name="NCBI Pathogen Detection Project"/>
        </authorList>
    </citation>
    <scope>NUCLEOTIDE SEQUENCE</scope>
    <source>
        <strain evidence="2">BCW_3452</strain>
    </source>
</reference>
<accession>A0A8H9K5G4</accession>
<evidence type="ECO:0000256" key="1">
    <source>
        <dbReference type="SAM" id="MobiDB-lite"/>
    </source>
</evidence>
<dbReference type="SUPFAM" id="SSF88874">
    <property type="entry name" value="Receptor-binding domain of short tail fibre protein gp12"/>
    <property type="match status" value="1"/>
</dbReference>
<evidence type="ECO:0008006" key="3">
    <source>
        <dbReference type="Google" id="ProtNLM"/>
    </source>
</evidence>
<proteinExistence type="predicted"/>
<comment type="caution">
    <text evidence="2">The sequence shown here is derived from an EMBL/GenBank/DDBJ whole genome shotgun (WGS) entry which is preliminary data.</text>
</comment>
<protein>
    <recommendedName>
        <fullName evidence="3">Phage tail protein</fullName>
    </recommendedName>
</protein>
<sequence length="206" mass="22393">MKYLINYVLISLAFVSMRVVAEEYNHFLSFDAESSLSSDGTNAAIEQATSSDEETLAEQTVDEDKLKAIVGEYMYPVGSTYTQFAGYPEPSQLYGGSWGRIYANDAVFFRTEGPNSKGFGTGIQGDAIRNITGQFGVNLGESDGALHAFSGAFSGASMKWGGAAHTVNWPANYARQANFNASRVVPTSNENRPKNVTIRVWVRTAL</sequence>